<feature type="compositionally biased region" description="Low complexity" evidence="1">
    <location>
        <begin position="45"/>
        <end position="61"/>
    </location>
</feature>
<organism evidence="4 5">
    <name type="scientific">Planctomyces bekefii</name>
    <dbReference type="NCBI Taxonomy" id="1653850"/>
    <lineage>
        <taxon>Bacteria</taxon>
        <taxon>Pseudomonadati</taxon>
        <taxon>Planctomycetota</taxon>
        <taxon>Planctomycetia</taxon>
        <taxon>Planctomycetales</taxon>
        <taxon>Planctomycetaceae</taxon>
        <taxon>Planctomyces</taxon>
    </lineage>
</organism>
<feature type="region of interest" description="Disordered" evidence="1">
    <location>
        <begin position="346"/>
        <end position="369"/>
    </location>
</feature>
<accession>A0A5C6MDC1</accession>
<feature type="transmembrane region" description="Helical" evidence="2">
    <location>
        <begin position="283"/>
        <end position="303"/>
    </location>
</feature>
<keyword evidence="2" id="KW-0472">Membrane</keyword>
<keyword evidence="5" id="KW-1185">Reference proteome</keyword>
<comment type="caution">
    <text evidence="4">The sequence shown here is derived from an EMBL/GenBank/DDBJ whole genome shotgun (WGS) entry which is preliminary data.</text>
</comment>
<evidence type="ECO:0000256" key="2">
    <source>
        <dbReference type="SAM" id="Phobius"/>
    </source>
</evidence>
<protein>
    <submittedName>
        <fullName evidence="4">Uncharacterized protein</fullName>
    </submittedName>
</protein>
<evidence type="ECO:0000256" key="3">
    <source>
        <dbReference type="SAM" id="SignalP"/>
    </source>
</evidence>
<reference evidence="4 5" key="1">
    <citation type="submission" date="2019-08" db="EMBL/GenBank/DDBJ databases">
        <title>100 year-old enigma solved: identification of Planctomyces bekefii, the type genus and species of the phylum Planctomycetes.</title>
        <authorList>
            <person name="Svetlana D.N."/>
            <person name="Overmann J."/>
        </authorList>
    </citation>
    <scope>NUCLEOTIDE SEQUENCE [LARGE SCALE GENOMIC DNA]</scope>
    <source>
        <strain evidence="4">Phe10_nw2017</strain>
    </source>
</reference>
<evidence type="ECO:0000256" key="1">
    <source>
        <dbReference type="SAM" id="MobiDB-lite"/>
    </source>
</evidence>
<keyword evidence="3" id="KW-0732">Signal</keyword>
<dbReference type="AlphaFoldDB" id="A0A5C6MDC1"/>
<feature type="region of interest" description="Disordered" evidence="1">
    <location>
        <begin position="44"/>
        <end position="122"/>
    </location>
</feature>
<keyword evidence="2" id="KW-1133">Transmembrane helix</keyword>
<dbReference type="Proteomes" id="UP000321083">
    <property type="component" value="Unassembled WGS sequence"/>
</dbReference>
<keyword evidence="2" id="KW-0812">Transmembrane</keyword>
<evidence type="ECO:0000313" key="4">
    <source>
        <dbReference type="EMBL" id="TWW12159.1"/>
    </source>
</evidence>
<feature type="compositionally biased region" description="Basic and acidic residues" evidence="1">
    <location>
        <begin position="349"/>
        <end position="361"/>
    </location>
</feature>
<evidence type="ECO:0000313" key="5">
    <source>
        <dbReference type="Proteomes" id="UP000321083"/>
    </source>
</evidence>
<proteinExistence type="predicted"/>
<dbReference type="EMBL" id="SRHE01000037">
    <property type="protein sequence ID" value="TWW12159.1"/>
    <property type="molecule type" value="Genomic_DNA"/>
</dbReference>
<sequence length="369" mass="40216">MIAKKSRTTLKDLLFVGSWALGGALFPLQTVAAQDDADFEKSDTVDAASVATDDAPASVAPEMDAVETEPAQGGGEGQINQLPPGLTEPKAVSEPAQASTTPRQDGKPDQISSGGRVRARDGDLTMLAPKGWEVFSSLDSLSLLLQVPQQAGLRYQRNIQVASFSEPRFIDEMTAKEYEKVIVQKYSSISSAVEDYQIRNHLTVDLADGRQGLLFYSEFKLEGVPLMQAHILVSSATRHYLMTFTDVAEHFENDAANQFLSEAWASMISAELPTKTPQRYETFAAVGVGVVGFTVLGFIFMAYRTWRSGRSYRQYADGRDVDGDFRSIDKSGFSGELVTNDPQALAASGHDEKLGTQHDDLNTQEDIAV</sequence>
<feature type="chain" id="PRO_5022967813" evidence="3">
    <location>
        <begin position="33"/>
        <end position="369"/>
    </location>
</feature>
<name>A0A5C6MDC1_9PLAN</name>
<gene>
    <name evidence="4" type="ORF">E3A20_03470</name>
</gene>
<reference evidence="4 5" key="2">
    <citation type="submission" date="2019-08" db="EMBL/GenBank/DDBJ databases">
        <authorList>
            <person name="Henke P."/>
        </authorList>
    </citation>
    <scope>NUCLEOTIDE SEQUENCE [LARGE SCALE GENOMIC DNA]</scope>
    <source>
        <strain evidence="4">Phe10_nw2017</strain>
    </source>
</reference>
<feature type="signal peptide" evidence="3">
    <location>
        <begin position="1"/>
        <end position="32"/>
    </location>
</feature>